<feature type="region of interest" description="Disordered" evidence="1">
    <location>
        <begin position="1"/>
        <end position="112"/>
    </location>
</feature>
<proteinExistence type="predicted"/>
<evidence type="ECO:0000313" key="3">
    <source>
        <dbReference type="Proteomes" id="UP000494105"/>
    </source>
</evidence>
<evidence type="ECO:0000256" key="1">
    <source>
        <dbReference type="SAM" id="MobiDB-lite"/>
    </source>
</evidence>
<dbReference type="Proteomes" id="UP000494105">
    <property type="component" value="Unassembled WGS sequence"/>
</dbReference>
<protein>
    <submittedName>
        <fullName evidence="2">Uncharacterized protein</fullName>
    </submittedName>
</protein>
<accession>A0A6S7EU07</accession>
<dbReference type="EMBL" id="CADILD010000005">
    <property type="protein sequence ID" value="CAB3922278.1"/>
    <property type="molecule type" value="Genomic_DNA"/>
</dbReference>
<dbReference type="AlphaFoldDB" id="A0A6S7EU07"/>
<feature type="compositionally biased region" description="Basic residues" evidence="1">
    <location>
        <begin position="61"/>
        <end position="80"/>
    </location>
</feature>
<feature type="compositionally biased region" description="Low complexity" evidence="1">
    <location>
        <begin position="51"/>
        <end position="60"/>
    </location>
</feature>
<sequence length="234" mass="26934">MPKQAPQAARTSRRQWRKRLPCQRLRPALDRPYRAHPTDLRLPTHLRPRAAHPQALPARPAARRQQTRRRQTRRRRRSYRVQHAPSAFLRETAKHSMHLPPPHKARAGHTATRVRRFPACRRWRAKAGRARIAARRPDRHRRPASGPRRCRPTNASQSGTRAPPTLRPATPDPRHCWGASPCKPPGRTHLPPGRKRKFEPCLTASQGAPEAVRMNGMVDEANGRRQTGMYAWMN</sequence>
<feature type="compositionally biased region" description="Basic residues" evidence="1">
    <location>
        <begin position="95"/>
        <end position="112"/>
    </location>
</feature>
<feature type="region of interest" description="Disordered" evidence="1">
    <location>
        <begin position="127"/>
        <end position="199"/>
    </location>
</feature>
<feature type="compositionally biased region" description="Basic residues" evidence="1">
    <location>
        <begin position="127"/>
        <end position="151"/>
    </location>
</feature>
<evidence type="ECO:0000313" key="2">
    <source>
        <dbReference type="EMBL" id="CAB3922278.1"/>
    </source>
</evidence>
<gene>
    <name evidence="2" type="ORF">LMG1861_05501</name>
</gene>
<feature type="compositionally biased region" description="Low complexity" evidence="1">
    <location>
        <begin position="160"/>
        <end position="169"/>
    </location>
</feature>
<reference evidence="2 3" key="1">
    <citation type="submission" date="2020-04" db="EMBL/GenBank/DDBJ databases">
        <authorList>
            <person name="De Canck E."/>
        </authorList>
    </citation>
    <scope>NUCLEOTIDE SEQUENCE [LARGE SCALE GENOMIC DNA]</scope>
    <source>
        <strain evidence="2 3">LMG 1861</strain>
    </source>
</reference>
<organism evidence="2 3">
    <name type="scientific">Achromobacter piechaudii</name>
    <dbReference type="NCBI Taxonomy" id="72556"/>
    <lineage>
        <taxon>Bacteria</taxon>
        <taxon>Pseudomonadati</taxon>
        <taxon>Pseudomonadota</taxon>
        <taxon>Betaproteobacteria</taxon>
        <taxon>Burkholderiales</taxon>
        <taxon>Alcaligenaceae</taxon>
        <taxon>Achromobacter</taxon>
    </lineage>
</organism>
<name>A0A6S7EU07_9BURK</name>
<feature type="compositionally biased region" description="Basic residues" evidence="1">
    <location>
        <begin position="11"/>
        <end position="21"/>
    </location>
</feature>
<feature type="compositionally biased region" description="Basic and acidic residues" evidence="1">
    <location>
        <begin position="27"/>
        <end position="39"/>
    </location>
</feature>